<gene>
    <name evidence="2" type="ORF">AMK68_00095</name>
</gene>
<proteinExistence type="predicted"/>
<comment type="caution">
    <text evidence="2">The sequence shown here is derived from an EMBL/GenBank/DDBJ whole genome shotgun (WGS) entry which is preliminary data.</text>
</comment>
<organism evidence="2 3">
    <name type="scientific">candidate division KD3-62 bacterium DG_56</name>
    <dbReference type="NCBI Taxonomy" id="1704032"/>
    <lineage>
        <taxon>Bacteria</taxon>
        <taxon>candidate division KD3-62</taxon>
    </lineage>
</organism>
<dbReference type="EMBL" id="LIZY01000003">
    <property type="protein sequence ID" value="KPJ64870.1"/>
    <property type="molecule type" value="Genomic_DNA"/>
</dbReference>
<reference evidence="2 3" key="1">
    <citation type="journal article" date="2015" name="Microbiome">
        <title>Genomic resolution of linkages in carbon, nitrogen, and sulfur cycling among widespread estuary sediment bacteria.</title>
        <authorList>
            <person name="Baker B.J."/>
            <person name="Lazar C.S."/>
            <person name="Teske A.P."/>
            <person name="Dick G.J."/>
        </authorList>
    </citation>
    <scope>NUCLEOTIDE SEQUENCE [LARGE SCALE GENOMIC DNA]</scope>
    <source>
        <strain evidence="2">DG_56</strain>
    </source>
</reference>
<sequence>MPYPNEHACRLRDPDDFKPRSFRRGRRRHNGKIYSIIFGRLKAKNTTTEQAYRYGKDTWTAAEARGHCSDHGGSFEAASD</sequence>
<evidence type="ECO:0000313" key="3">
    <source>
        <dbReference type="Proteomes" id="UP000052020"/>
    </source>
</evidence>
<dbReference type="Proteomes" id="UP000052020">
    <property type="component" value="Unassembled WGS sequence"/>
</dbReference>
<name>A0A0S7XR72_9BACT</name>
<evidence type="ECO:0000256" key="1">
    <source>
        <dbReference type="SAM" id="MobiDB-lite"/>
    </source>
</evidence>
<dbReference type="AlphaFoldDB" id="A0A0S7XR72"/>
<protein>
    <submittedName>
        <fullName evidence="2">Uncharacterized protein</fullName>
    </submittedName>
</protein>
<feature type="compositionally biased region" description="Basic and acidic residues" evidence="1">
    <location>
        <begin position="7"/>
        <end position="19"/>
    </location>
</feature>
<feature type="region of interest" description="Disordered" evidence="1">
    <location>
        <begin position="1"/>
        <end position="25"/>
    </location>
</feature>
<evidence type="ECO:0000313" key="2">
    <source>
        <dbReference type="EMBL" id="KPJ64870.1"/>
    </source>
</evidence>
<accession>A0A0S7XR72</accession>